<keyword evidence="13" id="KW-0106">Calcium</keyword>
<evidence type="ECO:0000256" key="10">
    <source>
        <dbReference type="ARBA" id="ARBA00039697"/>
    </source>
</evidence>
<evidence type="ECO:0000256" key="8">
    <source>
        <dbReference type="ARBA" id="ARBA00038735"/>
    </source>
</evidence>
<dbReference type="InterPro" id="IPR043146">
    <property type="entry name" value="Penicillin_amidase_N_B-knob"/>
</dbReference>
<evidence type="ECO:0000256" key="4">
    <source>
        <dbReference type="ARBA" id="ARBA00022729"/>
    </source>
</evidence>
<dbReference type="GO" id="GO:0042597">
    <property type="term" value="C:periplasmic space"/>
    <property type="evidence" value="ECO:0007669"/>
    <property type="project" value="UniProtKB-SubCell"/>
</dbReference>
<dbReference type="EMBL" id="CP012830">
    <property type="protein sequence ID" value="ALI02688.1"/>
    <property type="molecule type" value="Genomic_DNA"/>
</dbReference>
<dbReference type="Gene3D" id="1.10.439.10">
    <property type="entry name" value="Penicillin Amidohydrolase, domain 1"/>
    <property type="match status" value="1"/>
</dbReference>
<dbReference type="InterPro" id="IPR043147">
    <property type="entry name" value="Penicillin_amidase_A-knob"/>
</dbReference>
<dbReference type="Gene3D" id="2.30.120.10">
    <property type="match status" value="1"/>
</dbReference>
<comment type="catalytic activity">
    <reaction evidence="11">
        <text>an N-acyl-L-homoserine lactone + H2O = L-homoserine lactone + a carboxylate</text>
        <dbReference type="Rhea" id="RHEA:18937"/>
        <dbReference type="ChEBI" id="CHEBI:15377"/>
        <dbReference type="ChEBI" id="CHEBI:29067"/>
        <dbReference type="ChEBI" id="CHEBI:55474"/>
        <dbReference type="ChEBI" id="CHEBI:58633"/>
        <dbReference type="EC" id="3.5.1.97"/>
    </reaction>
</comment>
<dbReference type="OrthoDB" id="9760084at2"/>
<dbReference type="SUPFAM" id="SSF56235">
    <property type="entry name" value="N-terminal nucleophile aminohydrolases (Ntn hydrolases)"/>
    <property type="match status" value="1"/>
</dbReference>
<dbReference type="InterPro" id="IPR002692">
    <property type="entry name" value="S45"/>
</dbReference>
<dbReference type="GO" id="GO:0046872">
    <property type="term" value="F:metal ion binding"/>
    <property type="evidence" value="ECO:0007669"/>
    <property type="project" value="UniProtKB-KW"/>
</dbReference>
<dbReference type="Gene3D" id="3.60.20.10">
    <property type="entry name" value="Glutamine Phosphoribosylpyrophosphate, subunit 1, domain 1"/>
    <property type="match status" value="1"/>
</dbReference>
<dbReference type="Pfam" id="PF01804">
    <property type="entry name" value="Penicil_amidase"/>
    <property type="match status" value="1"/>
</dbReference>
<feature type="binding site" evidence="13">
    <location>
        <position position="337"/>
    </location>
    <ligand>
        <name>Ca(2+)</name>
        <dbReference type="ChEBI" id="CHEBI:29108"/>
    </ligand>
</feature>
<dbReference type="RefSeq" id="WP_054595993.1">
    <property type="nucleotide sequence ID" value="NZ_CP012830.1"/>
</dbReference>
<dbReference type="PANTHER" id="PTHR34218:SF4">
    <property type="entry name" value="ACYL-HOMOSERINE LACTONE ACYLASE QUIP"/>
    <property type="match status" value="1"/>
</dbReference>
<keyword evidence="4 14" id="KW-0732">Signal</keyword>
<reference evidence="16" key="1">
    <citation type="submission" date="2015-09" db="EMBL/GenBank/DDBJ databases">
        <title>Whole genome sequence of Pseudomonas fluorescens FW300-N2E3.</title>
        <authorList>
            <person name="Ray J."/>
            <person name="Melnyk R."/>
            <person name="Deutschbauer A."/>
        </authorList>
    </citation>
    <scope>NUCLEOTIDE SEQUENCE [LARGE SCALE GENOMIC DNA]</scope>
    <source>
        <strain evidence="16">FW300-N2E3</strain>
    </source>
</reference>
<feature type="chain" id="PRO_5006040313" description="Acyl-homoserine lactone acylase QuiP" evidence="14">
    <location>
        <begin position="34"/>
        <end position="816"/>
    </location>
</feature>
<evidence type="ECO:0000313" key="16">
    <source>
        <dbReference type="Proteomes" id="UP000066487"/>
    </source>
</evidence>
<keyword evidence="5" id="KW-0574">Periplasm</keyword>
<gene>
    <name evidence="15" type="ORF">AO353_16975</name>
</gene>
<accession>A0A0N9WJJ3</accession>
<feature type="binding site" evidence="13">
    <location>
        <position position="194"/>
    </location>
    <ligand>
        <name>Ca(2+)</name>
        <dbReference type="ChEBI" id="CHEBI:29108"/>
    </ligand>
</feature>
<dbReference type="InterPro" id="IPR014395">
    <property type="entry name" value="Pen/GL7ACA/AHL_acylase"/>
</dbReference>
<protein>
    <recommendedName>
        <fullName evidence="10">Acyl-homoserine lactone acylase QuiP</fullName>
        <ecNumber evidence="9">3.5.1.97</ecNumber>
    </recommendedName>
</protein>
<evidence type="ECO:0000256" key="11">
    <source>
        <dbReference type="ARBA" id="ARBA00048629"/>
    </source>
</evidence>
<evidence type="ECO:0000256" key="14">
    <source>
        <dbReference type="SAM" id="SignalP"/>
    </source>
</evidence>
<evidence type="ECO:0000256" key="7">
    <source>
        <dbReference type="ARBA" id="ARBA00023145"/>
    </source>
</evidence>
<feature type="active site" description="Nucleophile" evidence="12">
    <location>
        <position position="263"/>
    </location>
</feature>
<comment type="subunit">
    <text evidence="8">Heterodimer of an alpha subunit and a beta subunit processed from the same precursor.</text>
</comment>
<evidence type="ECO:0000256" key="3">
    <source>
        <dbReference type="ARBA" id="ARBA00022654"/>
    </source>
</evidence>
<dbReference type="GO" id="GO:0009372">
    <property type="term" value="P:quorum sensing"/>
    <property type="evidence" value="ECO:0007669"/>
    <property type="project" value="UniProtKB-KW"/>
</dbReference>
<dbReference type="CDD" id="cd03747">
    <property type="entry name" value="Ntn_PGA_like"/>
    <property type="match status" value="1"/>
</dbReference>
<keyword evidence="13" id="KW-0479">Metal-binding</keyword>
<dbReference type="GO" id="GO:0016811">
    <property type="term" value="F:hydrolase activity, acting on carbon-nitrogen (but not peptide) bonds, in linear amides"/>
    <property type="evidence" value="ECO:0007669"/>
    <property type="project" value="InterPro"/>
</dbReference>
<sequence>MASPAFTSFLPRFGVAAAVASVLSLTGCQTWNAQDSLPPTAGVQPLKGLAQNVSVRRNAMGVPLIESNTFHDALFTLGYVHASDRITQMVTMRLLAQGRLSEMSGAEMLDADRYMRAVNLKKSADELYKASSPRLQRFFEVYARGVNAYLFRYRDKLPSDLAATGYQPEYWKPEDSALIFCLLNFSQSANLPQEIASLVMAQTVTTDKLPWLLPSYPDEKLPLAEAEKLKGVKLNGTVPGLSELSKAGDQLSALNLLGATASSNWAIAPQRSRSGKSLLASDSQFPIGVPSLWNYVQIRSPKYQAAGVSVAGLPMVLAGFNGKVAWSMTAVMGDNQDLFLEKLKRQGNGLSYEVSGKWQPVTVRNETYFVKGQRPIREAVYETRHGPLLNSAQGSALGNGFGLALQMPNFTDDKSLDAFFDLSRAQSAEKASDASREIRAIALNMVFADASHIGWQVTGRFPNRREGEGLLPSPGWEGRYDWDGYADPMLHPYDQDPAQGWVGTANQRVIPHGYGMQLSNSWAAPERGERIAELAAAGKHDSRSMIAMQYDQTTLFAAKLKKMFEAPGMSQPLKQAIDALPAAEAGKAREAYNRLMAFDGKLSPTSADAAIYELFLQESMKQIFLDELGPESSPTWKAFVANGKLSYSAQADHLLGREDSPFWDDLRTQQKEDKPTILARSLAAAITAGESQMGADHKAWQWGKLHHYEWKNSRGQTVRGAMSAGGDHTTLNAAAYTWGQDFNVTRVPAMRFIVDFGQAEPLMGQSGTGQSGNPASPNYIDSIDPWLKGQYMSLPMQPQNFDKVYGKTRLTLVPGK</sequence>
<feature type="binding site" evidence="13">
    <location>
        <position position="334"/>
    </location>
    <ligand>
        <name>Ca(2+)</name>
        <dbReference type="ChEBI" id="CHEBI:29108"/>
    </ligand>
</feature>
<keyword evidence="6" id="KW-0378">Hydrolase</keyword>
<dbReference type="Gene3D" id="1.10.1400.10">
    <property type="match status" value="1"/>
</dbReference>
<evidence type="ECO:0000256" key="12">
    <source>
        <dbReference type="PIRSR" id="PIRSR001227-1"/>
    </source>
</evidence>
<evidence type="ECO:0000256" key="2">
    <source>
        <dbReference type="ARBA" id="ARBA00006586"/>
    </source>
</evidence>
<keyword evidence="3" id="KW-0673">Quorum sensing</keyword>
<dbReference type="PANTHER" id="PTHR34218">
    <property type="entry name" value="PEPTIDASE S45 PENICILLIN AMIDASE"/>
    <property type="match status" value="1"/>
</dbReference>
<organism evidence="15 16">
    <name type="scientific">Pseudomonas fluorescens</name>
    <dbReference type="NCBI Taxonomy" id="294"/>
    <lineage>
        <taxon>Bacteria</taxon>
        <taxon>Pseudomonadati</taxon>
        <taxon>Pseudomonadota</taxon>
        <taxon>Gammaproteobacteria</taxon>
        <taxon>Pseudomonadales</taxon>
        <taxon>Pseudomonadaceae</taxon>
        <taxon>Pseudomonas</taxon>
    </lineage>
</organism>
<name>A0A0N9WJJ3_PSEFL</name>
<evidence type="ECO:0000256" key="5">
    <source>
        <dbReference type="ARBA" id="ARBA00022764"/>
    </source>
</evidence>
<evidence type="ECO:0000256" key="6">
    <source>
        <dbReference type="ARBA" id="ARBA00022801"/>
    </source>
</evidence>
<comment type="cofactor">
    <cofactor evidence="13">
        <name>Ca(2+)</name>
        <dbReference type="ChEBI" id="CHEBI:29108"/>
    </cofactor>
    <text evidence="13">Binds 1 Ca(2+) ion per dimer.</text>
</comment>
<proteinExistence type="inferred from homology"/>
<dbReference type="GO" id="GO:0017000">
    <property type="term" value="P:antibiotic biosynthetic process"/>
    <property type="evidence" value="ECO:0007669"/>
    <property type="project" value="InterPro"/>
</dbReference>
<comment type="similarity">
    <text evidence="2">Belongs to the peptidase S45 family.</text>
</comment>
<comment type="subcellular location">
    <subcellularLocation>
        <location evidence="1">Periplasm</location>
    </subcellularLocation>
</comment>
<dbReference type="EC" id="3.5.1.97" evidence="9"/>
<dbReference type="InterPro" id="IPR023343">
    <property type="entry name" value="Penicillin_amidase_dom1"/>
</dbReference>
<reference evidence="15 16" key="2">
    <citation type="journal article" date="2018" name="Nature">
        <title>Mutant phenotypes for thousands of bacterial genes of unknown function.</title>
        <authorList>
            <person name="Price M.N."/>
            <person name="Wetmore K.M."/>
            <person name="Waters R.J."/>
            <person name="Callaghan M."/>
            <person name="Ray J."/>
            <person name="Liu H."/>
            <person name="Kuehl J.V."/>
            <person name="Melnyk R.A."/>
            <person name="Lamson J.S."/>
            <person name="Suh Y."/>
            <person name="Carlson H.K."/>
            <person name="Esquivel Z."/>
            <person name="Sadeeshkumar H."/>
            <person name="Chakraborty R."/>
            <person name="Zane G.M."/>
            <person name="Rubin B.E."/>
            <person name="Wall J.D."/>
            <person name="Visel A."/>
            <person name="Bristow J."/>
            <person name="Blow M.J."/>
            <person name="Arkin A.P."/>
            <person name="Deutschbauer A.M."/>
        </authorList>
    </citation>
    <scope>NUCLEOTIDE SEQUENCE [LARGE SCALE GENOMIC DNA]</scope>
    <source>
        <strain evidence="15 16">FW300-N2E3</strain>
    </source>
</reference>
<evidence type="ECO:0000256" key="1">
    <source>
        <dbReference type="ARBA" id="ARBA00004418"/>
    </source>
</evidence>
<dbReference type="InterPro" id="IPR029055">
    <property type="entry name" value="Ntn_hydrolases_N"/>
</dbReference>
<dbReference type="PIRSF" id="PIRSF001227">
    <property type="entry name" value="Pen_acylase"/>
    <property type="match status" value="1"/>
</dbReference>
<dbReference type="Proteomes" id="UP000066487">
    <property type="component" value="Chromosome"/>
</dbReference>
<keyword evidence="7" id="KW-0865">Zymogen</keyword>
<dbReference type="AlphaFoldDB" id="A0A0N9WJJ3"/>
<evidence type="ECO:0000256" key="9">
    <source>
        <dbReference type="ARBA" id="ARBA00039041"/>
    </source>
</evidence>
<evidence type="ECO:0000256" key="13">
    <source>
        <dbReference type="PIRSR" id="PIRSR001227-2"/>
    </source>
</evidence>
<evidence type="ECO:0000313" key="15">
    <source>
        <dbReference type="EMBL" id="ALI02688.1"/>
    </source>
</evidence>
<feature type="signal peptide" evidence="14">
    <location>
        <begin position="1"/>
        <end position="33"/>
    </location>
</feature>